<dbReference type="AlphaFoldDB" id="A0A7H1NSV6"/>
<proteinExistence type="predicted"/>
<dbReference type="Proteomes" id="UP000516349">
    <property type="component" value="Chromosome"/>
</dbReference>
<dbReference type="GO" id="GO:0005506">
    <property type="term" value="F:iron ion binding"/>
    <property type="evidence" value="ECO:0007669"/>
    <property type="project" value="InterPro"/>
</dbReference>
<evidence type="ECO:0000313" key="3">
    <source>
        <dbReference type="Proteomes" id="UP000516349"/>
    </source>
</evidence>
<dbReference type="InterPro" id="IPR002871">
    <property type="entry name" value="NIF_FeS_clus_asmbl_NifU_N"/>
</dbReference>
<dbReference type="GO" id="GO:0016226">
    <property type="term" value="P:iron-sulfur cluster assembly"/>
    <property type="evidence" value="ECO:0007669"/>
    <property type="project" value="InterPro"/>
</dbReference>
<sequence length="152" mass="16882">MAHEDLYQSLLIKRANHPLFKQELPQVNKMGQAKNPLCGDFVQINLFCSEEKIEKIQHITEGCLICKVAADIMAEKVVGLSLPEIQKEFTHFQNIIISGTSPAEGDLYSGFAPLYHYKARINCATLSWFALLSALGVQNTPEKPGGRSYGSK</sequence>
<dbReference type="GO" id="GO:0051536">
    <property type="term" value="F:iron-sulfur cluster binding"/>
    <property type="evidence" value="ECO:0007669"/>
    <property type="project" value="InterPro"/>
</dbReference>
<evidence type="ECO:0000313" key="2">
    <source>
        <dbReference type="EMBL" id="QNT78866.1"/>
    </source>
</evidence>
<protein>
    <submittedName>
        <fullName evidence="2">Iron-sulfur cluster assembly scaffold protein IscU</fullName>
    </submittedName>
</protein>
<dbReference type="RefSeq" id="WP_275402837.1">
    <property type="nucleotide sequence ID" value="NZ_CP060244.1"/>
</dbReference>
<feature type="domain" description="NIF system FeS cluster assembly NifU N-terminal" evidence="1">
    <location>
        <begin position="8"/>
        <end position="86"/>
    </location>
</feature>
<dbReference type="CDD" id="cd06664">
    <property type="entry name" value="IscU_like"/>
    <property type="match status" value="1"/>
</dbReference>
<accession>A0A7H1NSV6</accession>
<reference evidence="2 3" key="1">
    <citation type="submission" date="2020-08" db="EMBL/GenBank/DDBJ databases">
        <title>Complete genome sequence of Entomobacter blattae G55GP.</title>
        <authorList>
            <person name="Poehlein A."/>
            <person name="Guzman J."/>
            <person name="Daniel R."/>
            <person name="Vilcinskas A."/>
        </authorList>
    </citation>
    <scope>NUCLEOTIDE SEQUENCE [LARGE SCALE GENOMIC DNA]</scope>
    <source>
        <strain evidence="2 3">G55GP</strain>
    </source>
</reference>
<organism evidence="2 3">
    <name type="scientific">Entomobacter blattae</name>
    <dbReference type="NCBI Taxonomy" id="2762277"/>
    <lineage>
        <taxon>Bacteria</taxon>
        <taxon>Pseudomonadati</taxon>
        <taxon>Pseudomonadota</taxon>
        <taxon>Alphaproteobacteria</taxon>
        <taxon>Acetobacterales</taxon>
        <taxon>Acetobacteraceae</taxon>
        <taxon>Entomobacter</taxon>
    </lineage>
</organism>
<dbReference type="EMBL" id="CP060244">
    <property type="protein sequence ID" value="QNT78866.1"/>
    <property type="molecule type" value="Genomic_DNA"/>
</dbReference>
<dbReference type="Gene3D" id="3.90.1010.10">
    <property type="match status" value="1"/>
</dbReference>
<keyword evidence="3" id="KW-1185">Reference proteome</keyword>
<dbReference type="KEGG" id="ebla:JGUZn3_16450"/>
<dbReference type="Pfam" id="PF01592">
    <property type="entry name" value="NifU_N"/>
    <property type="match status" value="1"/>
</dbReference>
<dbReference type="SUPFAM" id="SSF82649">
    <property type="entry name" value="SufE/NifU"/>
    <property type="match status" value="1"/>
</dbReference>
<name>A0A7H1NSV6_9PROT</name>
<evidence type="ECO:0000259" key="1">
    <source>
        <dbReference type="Pfam" id="PF01592"/>
    </source>
</evidence>
<gene>
    <name evidence="2" type="primary">iscU</name>
    <name evidence="2" type="ORF">JGUZn3_16450</name>
</gene>